<accession>A0A9W5XID5</accession>
<reference evidence="2" key="1">
    <citation type="submission" date="2021-01" db="EMBL/GenBank/DDBJ databases">
        <title>Whole genome shotgun sequence of Verrucosispora sediminis NBRC 107745.</title>
        <authorList>
            <person name="Komaki H."/>
            <person name="Tamura T."/>
        </authorList>
    </citation>
    <scope>NUCLEOTIDE SEQUENCE</scope>
    <source>
        <strain evidence="2">NBRC 107745</strain>
    </source>
</reference>
<name>A0A9W5XID5_9ACTN</name>
<comment type="caution">
    <text evidence="2">The sequence shown here is derived from an EMBL/GenBank/DDBJ whole genome shotgun (WGS) entry which is preliminary data.</text>
</comment>
<protein>
    <submittedName>
        <fullName evidence="2">Uncharacterized protein</fullName>
    </submittedName>
</protein>
<dbReference type="EMBL" id="BOPD01000007">
    <property type="protein sequence ID" value="GIJ31744.1"/>
    <property type="molecule type" value="Genomic_DNA"/>
</dbReference>
<feature type="region of interest" description="Disordered" evidence="1">
    <location>
        <begin position="1"/>
        <end position="24"/>
    </location>
</feature>
<organism evidence="2 3">
    <name type="scientific">Micromonospora sediminimaris</name>
    <dbReference type="NCBI Taxonomy" id="547162"/>
    <lineage>
        <taxon>Bacteria</taxon>
        <taxon>Bacillati</taxon>
        <taxon>Actinomycetota</taxon>
        <taxon>Actinomycetes</taxon>
        <taxon>Micromonosporales</taxon>
        <taxon>Micromonosporaceae</taxon>
        <taxon>Micromonospora</taxon>
    </lineage>
</organism>
<feature type="compositionally biased region" description="Low complexity" evidence="1">
    <location>
        <begin position="13"/>
        <end position="23"/>
    </location>
</feature>
<sequence length="53" mass="5403">MRTDLLLTPARPPGADSAASAPGVHVSRQVRQFLNAARVPTAGKPVGVSGPAR</sequence>
<gene>
    <name evidence="2" type="ORF">Vse01_08920</name>
</gene>
<evidence type="ECO:0000256" key="1">
    <source>
        <dbReference type="SAM" id="MobiDB-lite"/>
    </source>
</evidence>
<evidence type="ECO:0000313" key="2">
    <source>
        <dbReference type="EMBL" id="GIJ31744.1"/>
    </source>
</evidence>
<dbReference type="AlphaFoldDB" id="A0A9W5XID5"/>
<evidence type="ECO:0000313" key="3">
    <source>
        <dbReference type="Proteomes" id="UP000607311"/>
    </source>
</evidence>
<keyword evidence="3" id="KW-1185">Reference proteome</keyword>
<proteinExistence type="predicted"/>
<dbReference type="Proteomes" id="UP000607311">
    <property type="component" value="Unassembled WGS sequence"/>
</dbReference>